<dbReference type="PANTHER" id="PTHR22847:SF637">
    <property type="entry name" value="WD REPEAT DOMAIN 5B"/>
    <property type="match status" value="1"/>
</dbReference>
<proteinExistence type="predicted"/>
<comment type="caution">
    <text evidence="4">The sequence shown here is derived from an EMBL/GenBank/DDBJ whole genome shotgun (WGS) entry which is preliminary data.</text>
</comment>
<reference evidence="4" key="1">
    <citation type="submission" date="2021-01" db="EMBL/GenBank/DDBJ databases">
        <authorList>
            <consortium name="Genoscope - CEA"/>
            <person name="William W."/>
        </authorList>
    </citation>
    <scope>NUCLEOTIDE SEQUENCE</scope>
</reference>
<name>A0A8S1W759_PAROT</name>
<evidence type="ECO:0000256" key="1">
    <source>
        <dbReference type="ARBA" id="ARBA00022574"/>
    </source>
</evidence>
<evidence type="ECO:0000313" key="5">
    <source>
        <dbReference type="Proteomes" id="UP000683925"/>
    </source>
</evidence>
<dbReference type="InterPro" id="IPR001680">
    <property type="entry name" value="WD40_rpt"/>
</dbReference>
<feature type="repeat" description="WD" evidence="3">
    <location>
        <begin position="109"/>
        <end position="149"/>
    </location>
</feature>
<dbReference type="Pfam" id="PF00400">
    <property type="entry name" value="WD40"/>
    <property type="match status" value="1"/>
</dbReference>
<keyword evidence="5" id="KW-1185">Reference proteome</keyword>
<dbReference type="EMBL" id="CAJJDP010000085">
    <property type="protein sequence ID" value="CAD8185824.1"/>
    <property type="molecule type" value="Genomic_DNA"/>
</dbReference>
<organism evidence="4 5">
    <name type="scientific">Paramecium octaurelia</name>
    <dbReference type="NCBI Taxonomy" id="43137"/>
    <lineage>
        <taxon>Eukaryota</taxon>
        <taxon>Sar</taxon>
        <taxon>Alveolata</taxon>
        <taxon>Ciliophora</taxon>
        <taxon>Intramacronucleata</taxon>
        <taxon>Oligohymenophorea</taxon>
        <taxon>Peniculida</taxon>
        <taxon>Parameciidae</taxon>
        <taxon>Paramecium</taxon>
    </lineage>
</organism>
<dbReference type="PANTHER" id="PTHR22847">
    <property type="entry name" value="WD40 REPEAT PROTEIN"/>
    <property type="match status" value="1"/>
</dbReference>
<dbReference type="OMA" id="MGWIRIW"/>
<keyword evidence="2" id="KW-0677">Repeat</keyword>
<evidence type="ECO:0000256" key="3">
    <source>
        <dbReference type="PROSITE-ProRule" id="PRU00221"/>
    </source>
</evidence>
<evidence type="ECO:0000313" key="4">
    <source>
        <dbReference type="EMBL" id="CAD8185824.1"/>
    </source>
</evidence>
<dbReference type="AlphaFoldDB" id="A0A8S1W759"/>
<keyword evidence="1 3" id="KW-0853">WD repeat</keyword>
<protein>
    <submittedName>
        <fullName evidence="4">Uncharacterized protein</fullName>
    </submittedName>
</protein>
<sequence length="312" mass="36779">MLALQKPTLKTKLENLLYHSTIAISSDSRWIVIGSEMGWIRIWDQQENCYSRKIISRSINDIAISQDVNWLAYSEDSDPVYENQNYSNYVQDPKVWVINLKHNAKQFRLEEKTNFINCLKFTQSNLLVSSSKDLQIRIWCVSNRKLLQRIPCYQEIVHLSIHHLEYFLGAISKSICIIHIYYTKNGKLKQFWKTNILSSISISFSYNGHMLLTEGLNEKNRQIYQLWNIQRKKLLRTFKGSFNSIKIAQFSQNDQQLVIKNNDNKIAFVDISKGEEIKIYEKVEADAQICFSRDCKTMVCDDLWERVFVYTM</sequence>
<dbReference type="SMART" id="SM00320">
    <property type="entry name" value="WD40"/>
    <property type="match status" value="3"/>
</dbReference>
<gene>
    <name evidence="4" type="ORF">POCTA_138.1.T0860174</name>
</gene>
<evidence type="ECO:0000256" key="2">
    <source>
        <dbReference type="ARBA" id="ARBA00022737"/>
    </source>
</evidence>
<dbReference type="GO" id="GO:1990234">
    <property type="term" value="C:transferase complex"/>
    <property type="evidence" value="ECO:0007669"/>
    <property type="project" value="UniProtKB-ARBA"/>
</dbReference>
<dbReference type="PROSITE" id="PS50082">
    <property type="entry name" value="WD_REPEATS_2"/>
    <property type="match status" value="1"/>
</dbReference>
<accession>A0A8S1W759</accession>
<dbReference type="Proteomes" id="UP000683925">
    <property type="component" value="Unassembled WGS sequence"/>
</dbReference>